<dbReference type="GO" id="GO:0000122">
    <property type="term" value="P:negative regulation of transcription by RNA polymerase II"/>
    <property type="evidence" value="ECO:0007669"/>
    <property type="project" value="TreeGrafter"/>
</dbReference>
<dbReference type="GO" id="GO:0030154">
    <property type="term" value="P:cell differentiation"/>
    <property type="evidence" value="ECO:0007669"/>
    <property type="project" value="TreeGrafter"/>
</dbReference>
<feature type="domain" description="Nuclear receptor" evidence="12">
    <location>
        <begin position="4"/>
        <end position="79"/>
    </location>
</feature>
<dbReference type="GO" id="GO:0000978">
    <property type="term" value="F:RNA polymerase II cis-regulatory region sequence-specific DNA binding"/>
    <property type="evidence" value="ECO:0007669"/>
    <property type="project" value="TreeGrafter"/>
</dbReference>
<dbReference type="FunFam" id="3.30.50.10:FF:000042">
    <property type="entry name" value="Nuclear hormone receptor HR96"/>
    <property type="match status" value="1"/>
</dbReference>
<evidence type="ECO:0000256" key="3">
    <source>
        <dbReference type="ARBA" id="ARBA00022771"/>
    </source>
</evidence>
<comment type="subcellular location">
    <subcellularLocation>
        <location evidence="1 10">Nucleus</location>
    </subcellularLocation>
</comment>
<dbReference type="InterPro" id="IPR001628">
    <property type="entry name" value="Znf_hrmn_rcpt"/>
</dbReference>
<dbReference type="Proteomes" id="UP000515160">
    <property type="component" value="Chromosome 2R"/>
</dbReference>
<evidence type="ECO:0000256" key="5">
    <source>
        <dbReference type="ARBA" id="ARBA00023015"/>
    </source>
</evidence>
<keyword evidence="8 10" id="KW-0675">Receptor</keyword>
<keyword evidence="7 10" id="KW-0804">Transcription</keyword>
<organism evidence="14 15">
    <name type="scientific">Drosophila albomicans</name>
    <name type="common">Fruit fly</name>
    <dbReference type="NCBI Taxonomy" id="7291"/>
    <lineage>
        <taxon>Eukaryota</taxon>
        <taxon>Metazoa</taxon>
        <taxon>Ecdysozoa</taxon>
        <taxon>Arthropoda</taxon>
        <taxon>Hexapoda</taxon>
        <taxon>Insecta</taxon>
        <taxon>Pterygota</taxon>
        <taxon>Neoptera</taxon>
        <taxon>Endopterygota</taxon>
        <taxon>Diptera</taxon>
        <taxon>Brachycera</taxon>
        <taxon>Muscomorpha</taxon>
        <taxon>Ephydroidea</taxon>
        <taxon>Drosophilidae</taxon>
        <taxon>Drosophila</taxon>
    </lineage>
</organism>
<evidence type="ECO:0000256" key="6">
    <source>
        <dbReference type="ARBA" id="ARBA00023125"/>
    </source>
</evidence>
<keyword evidence="4 10" id="KW-0862">Zinc</keyword>
<dbReference type="AlphaFoldDB" id="A0A6P8XMP0"/>
<keyword evidence="2 10" id="KW-0479">Metal-binding</keyword>
<dbReference type="PROSITE" id="PS51030">
    <property type="entry name" value="NUCLEAR_REC_DBD_2"/>
    <property type="match status" value="1"/>
</dbReference>
<dbReference type="PRINTS" id="PR00047">
    <property type="entry name" value="STROIDFINGER"/>
</dbReference>
<gene>
    <name evidence="15" type="primary">LOC117574509</name>
</gene>
<evidence type="ECO:0000256" key="11">
    <source>
        <dbReference type="SAM" id="MobiDB-lite"/>
    </source>
</evidence>
<feature type="region of interest" description="Disordered" evidence="11">
    <location>
        <begin position="132"/>
        <end position="171"/>
    </location>
</feature>
<evidence type="ECO:0000256" key="1">
    <source>
        <dbReference type="ARBA" id="ARBA00004123"/>
    </source>
</evidence>
<reference evidence="15" key="1">
    <citation type="submission" date="2025-08" db="UniProtKB">
        <authorList>
            <consortium name="RefSeq"/>
        </authorList>
    </citation>
    <scope>IDENTIFICATION</scope>
    <source>
        <strain evidence="15">15112-1751.03</strain>
        <tissue evidence="15">Whole Adult</tissue>
    </source>
</reference>
<dbReference type="InterPro" id="IPR035500">
    <property type="entry name" value="NHR-like_dom_sf"/>
</dbReference>
<name>A0A6P8XMP0_DROAB</name>
<protein>
    <submittedName>
        <fullName evidence="15">Nuclear hormone receptor HR96</fullName>
    </submittedName>
</protein>
<dbReference type="InterPro" id="IPR050234">
    <property type="entry name" value="Nuclear_hormone_rcpt_NR1"/>
</dbReference>
<dbReference type="GO" id="GO:0008270">
    <property type="term" value="F:zinc ion binding"/>
    <property type="evidence" value="ECO:0007669"/>
    <property type="project" value="UniProtKB-KW"/>
</dbReference>
<dbReference type="Gene3D" id="3.30.50.10">
    <property type="entry name" value="Erythroid Transcription Factor GATA-1, subunit A"/>
    <property type="match status" value="1"/>
</dbReference>
<dbReference type="PANTHER" id="PTHR24082:SF283">
    <property type="entry name" value="NUCLEAR HORMONE RECEPTOR HR96"/>
    <property type="match status" value="1"/>
</dbReference>
<dbReference type="Gene3D" id="1.10.565.10">
    <property type="entry name" value="Retinoid X Receptor"/>
    <property type="match status" value="1"/>
</dbReference>
<keyword evidence="3 10" id="KW-0863">Zinc-finger</keyword>
<evidence type="ECO:0000313" key="15">
    <source>
        <dbReference type="RefSeq" id="XP_034114259.1"/>
    </source>
</evidence>
<dbReference type="GO" id="GO:0004879">
    <property type="term" value="F:nuclear receptor activity"/>
    <property type="evidence" value="ECO:0007669"/>
    <property type="project" value="TreeGrafter"/>
</dbReference>
<feature type="compositionally biased region" description="Low complexity" evidence="11">
    <location>
        <begin position="157"/>
        <end position="168"/>
    </location>
</feature>
<sequence length="775" mass="86352">MSPPKNCAVCGDKALGYNFNAVTCESCKAFFRRNALAKKQFTCPFNQNCEITVVTRRFCQKCRLKKCLDIGMKSENIMSEEDKLIKRRKIENNRAKRRMMEHGGSDGDADPDDNKVAGAVADSSCNLDTYAGSQDSQSCGSPDSGSGAHANGGGTTGPTSSTTTTTKPPSDRLALVNPLLMTADKIVDEIVADPDRASQAINRVMRTQKEAISAMEKIIGSQKDALKLVSHLIDYPGDALKIISKIMNSPFNALTVFTKFMSSPTDGLEIISKIVDSPKDVVEFMQNLMRSPENAIDIMNKFMNTPAEALKMLNRIFNGNDGRKAEDDPETLQQQTQAQNARVDTVIHTMLHGSPSSGSSVSSLNTLDTAVTSPLSSIASPPMSNSNSGPIDLHYQSPKINHKSEELPSTSGNYPHHHHYMANSPEMGGKSFLQGYGDEYSLDSGLSINSIESVLSEVIRLEYQAFNSLQTPGSHIKDEIYHAAGGMSSSTTYDQGYGGCKTTTSSQQQQQHLQHQQPICAPSSIFMERDLNEAEQMKLRELRMASEALYDPVDEDLSALIMNDERIKPDDARQSPKLLQLINLTAVAIKRLIKMAKKISAFRDMCQEDQVALLKGGCTEMMIMRSVIIYDNDRAAWKVPFTKENTANIRTDLLKFAKGNVYEEHQKFITTFDEKWRMDDNIILIMCAIVLFTPARSRVIHKDAIRLDQNSYYYLLRRYLESVYPGCEAKNAFIRLIQKISDVERLNKFMINVYLNVNPSQVEPLLREIFDLKNH</sequence>
<keyword evidence="14" id="KW-1185">Reference proteome</keyword>
<dbReference type="CDD" id="cd06929">
    <property type="entry name" value="NR_LBD_F1"/>
    <property type="match status" value="1"/>
</dbReference>
<evidence type="ECO:0000256" key="9">
    <source>
        <dbReference type="ARBA" id="ARBA00023242"/>
    </source>
</evidence>
<evidence type="ECO:0000259" key="13">
    <source>
        <dbReference type="PROSITE" id="PS51843"/>
    </source>
</evidence>
<dbReference type="RefSeq" id="XP_034114259.1">
    <property type="nucleotide sequence ID" value="XM_034258368.2"/>
</dbReference>
<evidence type="ECO:0000256" key="7">
    <source>
        <dbReference type="ARBA" id="ARBA00023163"/>
    </source>
</evidence>
<evidence type="ECO:0000256" key="10">
    <source>
        <dbReference type="RuleBase" id="RU004334"/>
    </source>
</evidence>
<dbReference type="SMART" id="SM00399">
    <property type="entry name" value="ZnF_C4"/>
    <property type="match status" value="1"/>
</dbReference>
<dbReference type="InterPro" id="IPR000536">
    <property type="entry name" value="Nucl_hrmn_rcpt_lig-bd"/>
</dbReference>
<dbReference type="GO" id="GO:0005634">
    <property type="term" value="C:nucleus"/>
    <property type="evidence" value="ECO:0007669"/>
    <property type="project" value="UniProtKB-SubCell"/>
</dbReference>
<feature type="compositionally biased region" description="Polar residues" evidence="11">
    <location>
        <begin position="132"/>
        <end position="144"/>
    </location>
</feature>
<dbReference type="Pfam" id="PF00104">
    <property type="entry name" value="Hormone_recep"/>
    <property type="match status" value="1"/>
</dbReference>
<dbReference type="Pfam" id="PF00105">
    <property type="entry name" value="zf-C4"/>
    <property type="match status" value="1"/>
</dbReference>
<dbReference type="CTD" id="42993"/>
<comment type="similarity">
    <text evidence="10">Belongs to the nuclear hormone receptor family.</text>
</comment>
<accession>A0A6P8XMP0</accession>
<keyword evidence="9 10" id="KW-0539">Nucleus</keyword>
<dbReference type="PROSITE" id="PS00031">
    <property type="entry name" value="NUCLEAR_REC_DBD_1"/>
    <property type="match status" value="1"/>
</dbReference>
<feature type="domain" description="NR LBD" evidence="13">
    <location>
        <begin position="535"/>
        <end position="775"/>
    </location>
</feature>
<feature type="region of interest" description="Disordered" evidence="11">
    <location>
        <begin position="88"/>
        <end position="118"/>
    </location>
</feature>
<dbReference type="SUPFAM" id="SSF57716">
    <property type="entry name" value="Glucocorticoid receptor-like (DNA-binding domain)"/>
    <property type="match status" value="1"/>
</dbReference>
<evidence type="ECO:0000256" key="4">
    <source>
        <dbReference type="ARBA" id="ARBA00022833"/>
    </source>
</evidence>
<dbReference type="GO" id="GO:0006950">
    <property type="term" value="P:response to stress"/>
    <property type="evidence" value="ECO:0007669"/>
    <property type="project" value="UniProtKB-ARBA"/>
</dbReference>
<dbReference type="PANTHER" id="PTHR24082">
    <property type="entry name" value="NUCLEAR HORMONE RECEPTOR"/>
    <property type="match status" value="1"/>
</dbReference>
<evidence type="ECO:0000313" key="14">
    <source>
        <dbReference type="Proteomes" id="UP000515160"/>
    </source>
</evidence>
<evidence type="ECO:0000259" key="12">
    <source>
        <dbReference type="PROSITE" id="PS51030"/>
    </source>
</evidence>
<dbReference type="CDD" id="cd06966">
    <property type="entry name" value="NR_DBD_CAR"/>
    <property type="match status" value="1"/>
</dbReference>
<dbReference type="FunFam" id="1.10.565.10:FF:000035">
    <property type="entry name" value="Nuclear hormone receptor HR96"/>
    <property type="match status" value="1"/>
</dbReference>
<proteinExistence type="inferred from homology"/>
<dbReference type="GO" id="GO:0045944">
    <property type="term" value="P:positive regulation of transcription by RNA polymerase II"/>
    <property type="evidence" value="ECO:0007669"/>
    <property type="project" value="TreeGrafter"/>
</dbReference>
<dbReference type="SMART" id="SM00430">
    <property type="entry name" value="HOLI"/>
    <property type="match status" value="1"/>
</dbReference>
<evidence type="ECO:0000256" key="2">
    <source>
        <dbReference type="ARBA" id="ARBA00022723"/>
    </source>
</evidence>
<keyword evidence="5 10" id="KW-0805">Transcription regulation</keyword>
<dbReference type="GeneID" id="117574509"/>
<dbReference type="InterPro" id="IPR013088">
    <property type="entry name" value="Znf_NHR/GATA"/>
</dbReference>
<dbReference type="PROSITE" id="PS51843">
    <property type="entry name" value="NR_LBD"/>
    <property type="match status" value="1"/>
</dbReference>
<keyword evidence="6 10" id="KW-0238">DNA-binding</keyword>
<dbReference type="OrthoDB" id="6352325at2759"/>
<evidence type="ECO:0000256" key="8">
    <source>
        <dbReference type="ARBA" id="ARBA00023170"/>
    </source>
</evidence>
<feature type="compositionally biased region" description="Basic and acidic residues" evidence="11">
    <location>
        <begin position="88"/>
        <end position="105"/>
    </location>
</feature>
<dbReference type="SUPFAM" id="SSF48508">
    <property type="entry name" value="Nuclear receptor ligand-binding domain"/>
    <property type="match status" value="1"/>
</dbReference>